<evidence type="ECO:0000256" key="6">
    <source>
        <dbReference type="ARBA" id="ARBA00022777"/>
    </source>
</evidence>
<comment type="catalytic activity">
    <reaction evidence="1">
        <text>6-hydroxymethyl-7,8-dihydropterin + ATP = (7,8-dihydropterin-6-yl)methyl diphosphate + AMP + H(+)</text>
        <dbReference type="Rhea" id="RHEA:11412"/>
        <dbReference type="ChEBI" id="CHEBI:15378"/>
        <dbReference type="ChEBI" id="CHEBI:30616"/>
        <dbReference type="ChEBI" id="CHEBI:44841"/>
        <dbReference type="ChEBI" id="CHEBI:72950"/>
        <dbReference type="ChEBI" id="CHEBI:456215"/>
        <dbReference type="EC" id="2.7.6.3"/>
    </reaction>
</comment>
<keyword evidence="7" id="KW-0067">ATP-binding</keyword>
<comment type="caution">
    <text evidence="10">The sequence shown here is derived from an EMBL/GenBank/DDBJ whole genome shotgun (WGS) entry which is preliminary data.</text>
</comment>
<proteinExistence type="predicted"/>
<evidence type="ECO:0000256" key="7">
    <source>
        <dbReference type="ARBA" id="ARBA00022840"/>
    </source>
</evidence>
<dbReference type="Proteomes" id="UP000297597">
    <property type="component" value="Unassembled WGS sequence"/>
</dbReference>
<dbReference type="PANTHER" id="PTHR43071">
    <property type="entry name" value="2-AMINO-4-HYDROXY-6-HYDROXYMETHYLDIHYDROPTERIDINE PYROPHOSPHOKINASE"/>
    <property type="match status" value="1"/>
</dbReference>
<evidence type="ECO:0000259" key="9">
    <source>
        <dbReference type="PROSITE" id="PS00794"/>
    </source>
</evidence>
<keyword evidence="4 10" id="KW-0808">Transferase</keyword>
<dbReference type="OrthoDB" id="9808041at2"/>
<evidence type="ECO:0000256" key="5">
    <source>
        <dbReference type="ARBA" id="ARBA00022741"/>
    </source>
</evidence>
<dbReference type="AlphaFoldDB" id="A0A4Y7RLZ3"/>
<evidence type="ECO:0000256" key="8">
    <source>
        <dbReference type="ARBA" id="ARBA00022909"/>
    </source>
</evidence>
<comment type="pathway">
    <text evidence="2">Cofactor biosynthesis; tetrahydrofolate biosynthesis; 2-amino-4-hydroxy-6-hydroxymethyl-7,8-dihydropteridine diphosphate from 7,8-dihydroneopterin triphosphate: step 4/4.</text>
</comment>
<evidence type="ECO:0000313" key="10">
    <source>
        <dbReference type="EMBL" id="TEB09702.1"/>
    </source>
</evidence>
<dbReference type="RefSeq" id="WP_134214733.1">
    <property type="nucleotide sequence ID" value="NZ_QFFZ01000040.1"/>
</dbReference>
<evidence type="ECO:0000256" key="2">
    <source>
        <dbReference type="ARBA" id="ARBA00005051"/>
    </source>
</evidence>
<dbReference type="GO" id="GO:0016301">
    <property type="term" value="F:kinase activity"/>
    <property type="evidence" value="ECO:0007669"/>
    <property type="project" value="UniProtKB-KW"/>
</dbReference>
<dbReference type="Gene3D" id="3.30.70.560">
    <property type="entry name" value="7,8-Dihydro-6-hydroxymethylpterin-pyrophosphokinase HPPK"/>
    <property type="match status" value="1"/>
</dbReference>
<dbReference type="GO" id="GO:0046656">
    <property type="term" value="P:folic acid biosynthetic process"/>
    <property type="evidence" value="ECO:0007669"/>
    <property type="project" value="UniProtKB-KW"/>
</dbReference>
<dbReference type="EMBL" id="QFFZ01000040">
    <property type="protein sequence ID" value="TEB09702.1"/>
    <property type="molecule type" value="Genomic_DNA"/>
</dbReference>
<evidence type="ECO:0000313" key="11">
    <source>
        <dbReference type="Proteomes" id="UP000297597"/>
    </source>
</evidence>
<keyword evidence="5" id="KW-0547">Nucleotide-binding</keyword>
<dbReference type="GO" id="GO:0005524">
    <property type="term" value="F:ATP binding"/>
    <property type="evidence" value="ECO:0007669"/>
    <property type="project" value="UniProtKB-KW"/>
</dbReference>
<dbReference type="InterPro" id="IPR035907">
    <property type="entry name" value="Hppk_sf"/>
</dbReference>
<dbReference type="PANTHER" id="PTHR43071:SF1">
    <property type="entry name" value="2-AMINO-4-HYDROXY-6-HYDROXYMETHYLDIHYDROPTERIDINE PYROPHOSPHOKINASE"/>
    <property type="match status" value="1"/>
</dbReference>
<dbReference type="InterPro" id="IPR000550">
    <property type="entry name" value="Hppk"/>
</dbReference>
<reference evidence="10 11" key="1">
    <citation type="journal article" date="2018" name="Environ. Microbiol.">
        <title>Novel energy conservation strategies and behaviour of Pelotomaculum schinkii driving syntrophic propionate catabolism.</title>
        <authorList>
            <person name="Hidalgo-Ahumada C.A.P."/>
            <person name="Nobu M.K."/>
            <person name="Narihiro T."/>
            <person name="Tamaki H."/>
            <person name="Liu W.T."/>
            <person name="Kamagata Y."/>
            <person name="Stams A.J.M."/>
            <person name="Imachi H."/>
            <person name="Sousa D.Z."/>
        </authorList>
    </citation>
    <scope>NUCLEOTIDE SEQUENCE [LARGE SCALE GENOMIC DNA]</scope>
    <source>
        <strain evidence="10 11">MGP</strain>
    </source>
</reference>
<evidence type="ECO:0000256" key="1">
    <source>
        <dbReference type="ARBA" id="ARBA00000198"/>
    </source>
</evidence>
<dbReference type="GO" id="GO:0003848">
    <property type="term" value="F:2-amino-4-hydroxy-6-hydroxymethyldihydropteridine diphosphokinase activity"/>
    <property type="evidence" value="ECO:0007669"/>
    <property type="project" value="UniProtKB-EC"/>
</dbReference>
<dbReference type="CDD" id="cd00483">
    <property type="entry name" value="HPPK"/>
    <property type="match status" value="1"/>
</dbReference>
<accession>A0A4Y7RLZ3</accession>
<dbReference type="Pfam" id="PF01288">
    <property type="entry name" value="HPPK"/>
    <property type="match status" value="1"/>
</dbReference>
<evidence type="ECO:0000256" key="3">
    <source>
        <dbReference type="ARBA" id="ARBA00013253"/>
    </source>
</evidence>
<dbReference type="GO" id="GO:0046654">
    <property type="term" value="P:tetrahydrofolate biosynthetic process"/>
    <property type="evidence" value="ECO:0007669"/>
    <property type="project" value="UniProtKB-UniPathway"/>
</dbReference>
<gene>
    <name evidence="10" type="primary">folK</name>
    <name evidence="10" type="ORF">Pmgp_02948</name>
</gene>
<protein>
    <recommendedName>
        <fullName evidence="3">2-amino-4-hydroxy-6-hydroxymethyldihydropteridine diphosphokinase</fullName>
        <ecNumber evidence="3">2.7.6.3</ecNumber>
    </recommendedName>
</protein>
<dbReference type="EC" id="2.7.6.3" evidence="3"/>
<keyword evidence="11" id="KW-1185">Reference proteome</keyword>
<organism evidence="10 11">
    <name type="scientific">Pelotomaculum propionicicum</name>
    <dbReference type="NCBI Taxonomy" id="258475"/>
    <lineage>
        <taxon>Bacteria</taxon>
        <taxon>Bacillati</taxon>
        <taxon>Bacillota</taxon>
        <taxon>Clostridia</taxon>
        <taxon>Eubacteriales</taxon>
        <taxon>Desulfotomaculaceae</taxon>
        <taxon>Pelotomaculum</taxon>
    </lineage>
</organism>
<dbReference type="NCBIfam" id="TIGR01498">
    <property type="entry name" value="folK"/>
    <property type="match status" value="1"/>
</dbReference>
<dbReference type="PROSITE" id="PS00794">
    <property type="entry name" value="HPPK"/>
    <property type="match status" value="1"/>
</dbReference>
<feature type="domain" description="7,8-dihydro-6-hydroxymethylpterin-pyrophosphokinase" evidence="9">
    <location>
        <begin position="89"/>
        <end position="100"/>
    </location>
</feature>
<dbReference type="UniPathway" id="UPA00077">
    <property type="reaction ID" value="UER00155"/>
</dbReference>
<dbReference type="SUPFAM" id="SSF55083">
    <property type="entry name" value="6-hydroxymethyl-7,8-dihydropterin pyrophosphokinase, HPPK"/>
    <property type="match status" value="1"/>
</dbReference>
<sequence length="161" mass="18105">MLTTAYIGLGSNLGDKEANIKKALELLEEDPGVHVKKVASLYRTAPLYKPKQDMFFNTVAEIETNINPHELLKLCKDIEKRLERAPTERWGPRTIDLDLLLYGKDKICASDLVVPHPRMTERAFVMAPLAEIAPELIVPGGCKAIDLARLLLRDQFVEKLV</sequence>
<name>A0A4Y7RLZ3_9FIRM</name>
<keyword evidence="8" id="KW-0289">Folate biosynthesis</keyword>
<keyword evidence="6 10" id="KW-0418">Kinase</keyword>
<evidence type="ECO:0000256" key="4">
    <source>
        <dbReference type="ARBA" id="ARBA00022679"/>
    </source>
</evidence>